<protein>
    <recommendedName>
        <fullName evidence="3">Core-binding (CB) domain-containing protein</fullName>
    </recommendedName>
</protein>
<dbReference type="EMBL" id="BOOR01000010">
    <property type="protein sequence ID" value="GII53485.1"/>
    <property type="molecule type" value="Genomic_DNA"/>
</dbReference>
<evidence type="ECO:0000256" key="1">
    <source>
        <dbReference type="ARBA" id="ARBA00023125"/>
    </source>
</evidence>
<evidence type="ECO:0000256" key="2">
    <source>
        <dbReference type="PROSITE-ProRule" id="PRU01248"/>
    </source>
</evidence>
<reference evidence="4" key="1">
    <citation type="submission" date="2021-01" db="EMBL/GenBank/DDBJ databases">
        <title>Whole genome shotgun sequence of Planotetraspora thailandica NBRC 104271.</title>
        <authorList>
            <person name="Komaki H."/>
            <person name="Tamura T."/>
        </authorList>
    </citation>
    <scope>NUCLEOTIDE SEQUENCE</scope>
    <source>
        <strain evidence="4">NBRC 104271</strain>
    </source>
</reference>
<dbReference type="InterPro" id="IPR044068">
    <property type="entry name" value="CB"/>
</dbReference>
<feature type="domain" description="Core-binding (CB)" evidence="3">
    <location>
        <begin position="9"/>
        <end position="88"/>
    </location>
</feature>
<evidence type="ECO:0000313" key="4">
    <source>
        <dbReference type="EMBL" id="GII53485.1"/>
    </source>
</evidence>
<dbReference type="InterPro" id="IPR004107">
    <property type="entry name" value="Integrase_SAM-like_N"/>
</dbReference>
<comment type="caution">
    <text evidence="4">The sequence shown here is derived from an EMBL/GenBank/DDBJ whole genome shotgun (WGS) entry which is preliminary data.</text>
</comment>
<dbReference type="GO" id="GO:0015074">
    <property type="term" value="P:DNA integration"/>
    <property type="evidence" value="ECO:0007669"/>
    <property type="project" value="InterPro"/>
</dbReference>
<dbReference type="RefSeq" id="WP_377354919.1">
    <property type="nucleotide sequence ID" value="NZ_JBHLUG010000017.1"/>
</dbReference>
<sequence length="92" mass="9772">MAAPGGAAVTFAQAVEAFLSRPGLNAETVRSHGQTLTRLRRHLGDDTPLPKVTAAQVAEAFAAAWGEAASATWNRHRAAIRSFFAWAAQERG</sequence>
<keyword evidence="1 2" id="KW-0238">DNA-binding</keyword>
<dbReference type="Gene3D" id="1.10.150.130">
    <property type="match status" value="1"/>
</dbReference>
<dbReference type="PROSITE" id="PS51900">
    <property type="entry name" value="CB"/>
    <property type="match status" value="1"/>
</dbReference>
<keyword evidence="5" id="KW-1185">Reference proteome</keyword>
<dbReference type="GO" id="GO:0003677">
    <property type="term" value="F:DNA binding"/>
    <property type="evidence" value="ECO:0007669"/>
    <property type="project" value="UniProtKB-UniRule"/>
</dbReference>
<dbReference type="InterPro" id="IPR010998">
    <property type="entry name" value="Integrase_recombinase_N"/>
</dbReference>
<dbReference type="AlphaFoldDB" id="A0A8J3UZI1"/>
<accession>A0A8J3UZI1</accession>
<dbReference type="InterPro" id="IPR011010">
    <property type="entry name" value="DNA_brk_join_enz"/>
</dbReference>
<evidence type="ECO:0000313" key="5">
    <source>
        <dbReference type="Proteomes" id="UP000605992"/>
    </source>
</evidence>
<dbReference type="Proteomes" id="UP000605992">
    <property type="component" value="Unassembled WGS sequence"/>
</dbReference>
<dbReference type="Pfam" id="PF02899">
    <property type="entry name" value="Phage_int_SAM_1"/>
    <property type="match status" value="1"/>
</dbReference>
<proteinExistence type="predicted"/>
<name>A0A8J3UZI1_9ACTN</name>
<dbReference type="SUPFAM" id="SSF56349">
    <property type="entry name" value="DNA breaking-rejoining enzymes"/>
    <property type="match status" value="1"/>
</dbReference>
<gene>
    <name evidence="4" type="ORF">Pth03_18740</name>
</gene>
<evidence type="ECO:0000259" key="3">
    <source>
        <dbReference type="PROSITE" id="PS51900"/>
    </source>
</evidence>
<organism evidence="4 5">
    <name type="scientific">Planotetraspora thailandica</name>
    <dbReference type="NCBI Taxonomy" id="487172"/>
    <lineage>
        <taxon>Bacteria</taxon>
        <taxon>Bacillati</taxon>
        <taxon>Actinomycetota</taxon>
        <taxon>Actinomycetes</taxon>
        <taxon>Streptosporangiales</taxon>
        <taxon>Streptosporangiaceae</taxon>
        <taxon>Planotetraspora</taxon>
    </lineage>
</organism>